<comment type="caution">
    <text evidence="1">The sequence shown here is derived from an EMBL/GenBank/DDBJ whole genome shotgun (WGS) entry which is preliminary data.</text>
</comment>
<sequence>MALRVITPPSPIVTPADIAGDHAADDAAVAAMIAAVTEEIDGPTGWLGRAIGPQTLELTLPAFCHRNVRLPCPPIIGNISLKYLDSAEVVQTVESADYRLFDDQLWLARGFSFPPVASEPDAIRIRYDAGYNGTGDGKTGAIPERARQAIILSVQHMASLDVESLYLRVDEVDGVGRREFTLSDQASSIIERTCDRLLDGLRVFI</sequence>
<organism evidence="1 2">
    <name type="scientific">Mesorhizobium jarvisii</name>
    <dbReference type="NCBI Taxonomy" id="1777867"/>
    <lineage>
        <taxon>Bacteria</taxon>
        <taxon>Pseudomonadati</taxon>
        <taxon>Pseudomonadota</taxon>
        <taxon>Alphaproteobacteria</taxon>
        <taxon>Hyphomicrobiales</taxon>
        <taxon>Phyllobacteriaceae</taxon>
        <taxon>Mesorhizobium</taxon>
    </lineage>
</organism>
<name>A0A6M7TPJ8_9HYPH</name>
<proteinExistence type="predicted"/>
<dbReference type="Proteomes" id="UP000275530">
    <property type="component" value="Unassembled WGS sequence"/>
</dbReference>
<gene>
    <name evidence="1" type="ORF">D3242_22850</name>
</gene>
<protein>
    <submittedName>
        <fullName evidence="1">Uncharacterized protein</fullName>
    </submittedName>
</protein>
<dbReference type="EMBL" id="QZXA01000009">
    <property type="protein sequence ID" value="RJT31102.1"/>
    <property type="molecule type" value="Genomic_DNA"/>
</dbReference>
<reference evidence="1 2" key="1">
    <citation type="submission" date="2018-09" db="EMBL/GenBank/DDBJ databases">
        <title>Mesorhizobium carmichaelinearum sp. nov. isolated from Carmichaelinea spp. root nodules in New Zealand.</title>
        <authorList>
            <person name="De Meyer S.E."/>
        </authorList>
    </citation>
    <scope>NUCLEOTIDE SEQUENCE [LARGE SCALE GENOMIC DNA]</scope>
    <source>
        <strain evidence="1 2">LMG 28313</strain>
    </source>
</reference>
<accession>A0A6M7TPJ8</accession>
<dbReference type="AlphaFoldDB" id="A0A6M7TPJ8"/>
<evidence type="ECO:0000313" key="1">
    <source>
        <dbReference type="EMBL" id="RJT31102.1"/>
    </source>
</evidence>
<dbReference type="RefSeq" id="WP_064982663.1">
    <property type="nucleotide sequence ID" value="NZ_CP033507.1"/>
</dbReference>
<evidence type="ECO:0000313" key="2">
    <source>
        <dbReference type="Proteomes" id="UP000275530"/>
    </source>
</evidence>
<keyword evidence="2" id="KW-1185">Reference proteome</keyword>